<accession>A0ABR5V8F5</accession>
<dbReference type="Proteomes" id="UP000070339">
    <property type="component" value="Unassembled WGS sequence"/>
</dbReference>
<evidence type="ECO:0000256" key="4">
    <source>
        <dbReference type="ARBA" id="ARBA00022655"/>
    </source>
</evidence>
<dbReference type="InterPro" id="IPR015813">
    <property type="entry name" value="Pyrv/PenolPyrv_kinase-like_dom"/>
</dbReference>
<keyword evidence="4" id="KW-0566">Pantothenate biosynthesis</keyword>
<comment type="similarity">
    <text evidence="1">Belongs to the PanB family.</text>
</comment>
<dbReference type="EC" id="2.1.2.11" evidence="3"/>
<organism evidence="6 7">
    <name type="scientific">Corynebacterium simulans</name>
    <dbReference type="NCBI Taxonomy" id="146827"/>
    <lineage>
        <taxon>Bacteria</taxon>
        <taxon>Bacillati</taxon>
        <taxon>Actinomycetota</taxon>
        <taxon>Actinomycetes</taxon>
        <taxon>Mycobacteriales</taxon>
        <taxon>Corynebacteriaceae</taxon>
        <taxon>Corynebacterium</taxon>
    </lineage>
</organism>
<sequence length="45" mass="4977">MGAGKTPRFVRRYADLRGMLAEAARSYAADVHSRAFPNEAESFSD</sequence>
<dbReference type="Gene3D" id="3.20.20.60">
    <property type="entry name" value="Phosphoenolpyruvate-binding domains"/>
    <property type="match status" value="1"/>
</dbReference>
<protein>
    <recommendedName>
        <fullName evidence="3">3-methyl-2-oxobutanoate hydroxymethyltransferase</fullName>
        <ecNumber evidence="3">2.1.2.11</ecNumber>
    </recommendedName>
</protein>
<comment type="caution">
    <text evidence="6">The sequence shown here is derived from an EMBL/GenBank/DDBJ whole genome shotgun (WGS) entry which is preliminary data.</text>
</comment>
<dbReference type="Pfam" id="PF02548">
    <property type="entry name" value="Pantoate_transf"/>
    <property type="match status" value="1"/>
</dbReference>
<reference evidence="6 7" key="1">
    <citation type="journal article" date="2016" name="Int. J. Syst. Evol. Microbiol.">
        <title>Resolving the Complexity of Human Skin Metagenomes Using Single-Molecule Sequencing.</title>
        <authorList>
            <consortium name="NISC Comparative Sequencing Program"/>
            <person name="Tsai Y.C."/>
            <person name="Conlan S."/>
            <person name="Deming C."/>
            <person name="Segre J.A."/>
            <person name="Kong H.H."/>
            <person name="Korlach J."/>
            <person name="Oh J."/>
        </authorList>
    </citation>
    <scope>NUCLEOTIDE SEQUENCE [LARGE SCALE GENOMIC DNA]</scope>
    <source>
        <strain evidence="6 7">1B08</strain>
    </source>
</reference>
<keyword evidence="5" id="KW-0808">Transferase</keyword>
<dbReference type="InterPro" id="IPR003700">
    <property type="entry name" value="Pantoate_hydroxy_MeTrfase"/>
</dbReference>
<evidence type="ECO:0000256" key="1">
    <source>
        <dbReference type="ARBA" id="ARBA00008676"/>
    </source>
</evidence>
<evidence type="ECO:0000256" key="2">
    <source>
        <dbReference type="ARBA" id="ARBA00011424"/>
    </source>
</evidence>
<evidence type="ECO:0000313" key="6">
    <source>
        <dbReference type="EMBL" id="KXU17549.1"/>
    </source>
</evidence>
<dbReference type="SUPFAM" id="SSF51621">
    <property type="entry name" value="Phosphoenolpyruvate/pyruvate domain"/>
    <property type="match status" value="1"/>
</dbReference>
<dbReference type="EMBL" id="LTEB01000032">
    <property type="protein sequence ID" value="KXU17549.1"/>
    <property type="molecule type" value="Genomic_DNA"/>
</dbReference>
<proteinExistence type="inferred from homology"/>
<name>A0ABR5V8F5_9CORY</name>
<comment type="subunit">
    <text evidence="2">Homodecamer; pentamer of dimers.</text>
</comment>
<gene>
    <name evidence="6" type="ORF">WM41_1818</name>
</gene>
<evidence type="ECO:0000256" key="3">
    <source>
        <dbReference type="ARBA" id="ARBA00012618"/>
    </source>
</evidence>
<evidence type="ECO:0000313" key="7">
    <source>
        <dbReference type="Proteomes" id="UP000070339"/>
    </source>
</evidence>
<keyword evidence="7" id="KW-1185">Reference proteome</keyword>
<dbReference type="InterPro" id="IPR040442">
    <property type="entry name" value="Pyrv_kinase-like_dom_sf"/>
</dbReference>
<evidence type="ECO:0000256" key="5">
    <source>
        <dbReference type="ARBA" id="ARBA00022679"/>
    </source>
</evidence>